<proteinExistence type="predicted"/>
<dbReference type="Proteomes" id="UP000000314">
    <property type="component" value="Chromosome 2"/>
</dbReference>
<protein>
    <submittedName>
        <fullName evidence="1">Uncharacterized protein</fullName>
    </submittedName>
</protein>
<evidence type="ECO:0000313" key="1">
    <source>
        <dbReference type="EMBL" id="CAY68654.1"/>
    </source>
</evidence>
<dbReference type="EMBL" id="FN392320">
    <property type="protein sequence ID" value="CAY68654.1"/>
    <property type="molecule type" value="Genomic_DNA"/>
</dbReference>
<dbReference type="InParanoid" id="C4QZI0"/>
<name>C4QZI0_KOMPG</name>
<gene>
    <name evidence="1" type="ordered locus">PAS_chr2-1_0053</name>
</gene>
<dbReference type="HOGENOM" id="CLU_2622851_0_0_1"/>
<dbReference type="AlphaFoldDB" id="C4QZI0"/>
<dbReference type="KEGG" id="ppa:PAS_chr2-1_0053"/>
<evidence type="ECO:0000313" key="2">
    <source>
        <dbReference type="Proteomes" id="UP000000314"/>
    </source>
</evidence>
<accession>C4QZI0</accession>
<organism evidence="1 2">
    <name type="scientific">Komagataella phaffii (strain GS115 / ATCC 20864)</name>
    <name type="common">Yeast</name>
    <name type="synonym">Pichia pastoris</name>
    <dbReference type="NCBI Taxonomy" id="644223"/>
    <lineage>
        <taxon>Eukaryota</taxon>
        <taxon>Fungi</taxon>
        <taxon>Dikarya</taxon>
        <taxon>Ascomycota</taxon>
        <taxon>Saccharomycotina</taxon>
        <taxon>Pichiomycetes</taxon>
        <taxon>Pichiales</taxon>
        <taxon>Pichiaceae</taxon>
        <taxon>Komagataella</taxon>
    </lineage>
</organism>
<keyword evidence="2" id="KW-1185">Reference proteome</keyword>
<dbReference type="GeneID" id="8198172"/>
<dbReference type="RefSeq" id="XP_002490934.1">
    <property type="nucleotide sequence ID" value="XM_002490889.1"/>
</dbReference>
<sequence>MAGIKVGSGTSRNGKYQKQSKIQCIESEDIVLYQPFQTTLYAISKNGWDEILHRHDHWMQDHEVNFVRGNWFRFWEKM</sequence>
<reference evidence="1 2" key="1">
    <citation type="journal article" date="2009" name="Nat. Biotechnol.">
        <title>Genome sequence of the recombinant protein production host Pichia pastoris.</title>
        <authorList>
            <person name="De Schutter K."/>
            <person name="Lin Y.C."/>
            <person name="Tiels P."/>
            <person name="Van Hecke A."/>
            <person name="Glinka S."/>
            <person name="Weber-Lehmann J."/>
            <person name="Rouze P."/>
            <person name="Van de Peer Y."/>
            <person name="Callewaert N."/>
        </authorList>
    </citation>
    <scope>NUCLEOTIDE SEQUENCE [LARGE SCALE GENOMIC DNA]</scope>
    <source>
        <strain evidence="2">GS115 / ATCC 20864</strain>
    </source>
</reference>